<keyword evidence="3" id="KW-1185">Reference proteome</keyword>
<reference evidence="1 2" key="1">
    <citation type="journal article" date="2014" name="PLoS Genet.">
        <title>The Genome of Spironucleus salmonicida Highlights a Fish Pathogen Adapted to Fluctuating Environments.</title>
        <authorList>
            <person name="Xu F."/>
            <person name="Jerlstrom-Hultqvist J."/>
            <person name="Einarsson E."/>
            <person name="Astvaldsson A."/>
            <person name="Svard S.G."/>
            <person name="Andersson J.O."/>
        </authorList>
    </citation>
    <scope>NUCLEOTIDE SEQUENCE</scope>
    <source>
        <strain evidence="2">ATCC 50377</strain>
    </source>
</reference>
<sequence length="527" mass="60398">MKVLTQFEYFLIDSNHQYKQTSKALLSSFASLLTSSNPIIRRNCTLVLKYFPLCQQEDNAIVAQLNFLQKSLDDPSNVVRAVSAGSASQIIQKFNDIPNKEAMLQLLFRNSFDQDNLVRKSTVQALLAIIINNDKQAESLLKLNQKNFENLLYDNSSVRSSALKLYIQLLQSQALQPNPHILGLLNDQRIGFKLKFSALFPQGISSFISDPEFCYKQIFLAIKNCRNLIIPMLEQSISNMNLNKHVYQIAICGSISAILSAIFIELDDFSVIKLSIQARQKLFSVTNKERKVSEMTTQALNHSLNGMENKDFISKFNQFYKANRTPQIVILTCILQEWINLGFQMTISDINSLRLVLDDNTVNDCLDLGLLNLSIENVSKKVLNWINCIEVIGDIENYKINVKNQDINIRTCLVLLVDFLRQSVDYQKQNDVFILLNKIELTIDPFLIDLDKLLTIFIDIYLNQTDFCLTLNQTQSLIKFTDKIKLNYDSFPEFTQVICRRIDKSLTLPIFSGNYSDEQLTILQDLK</sequence>
<accession>V6LMP2</accession>
<dbReference type="VEuPathDB" id="GiardiaDB:SS50377_25433"/>
<organism evidence="1">
    <name type="scientific">Spironucleus salmonicida</name>
    <dbReference type="NCBI Taxonomy" id="348837"/>
    <lineage>
        <taxon>Eukaryota</taxon>
        <taxon>Metamonada</taxon>
        <taxon>Diplomonadida</taxon>
        <taxon>Hexamitidae</taxon>
        <taxon>Hexamitinae</taxon>
        <taxon>Spironucleus</taxon>
    </lineage>
</organism>
<evidence type="ECO:0000313" key="2">
    <source>
        <dbReference type="EMBL" id="KAH0573313.1"/>
    </source>
</evidence>
<proteinExistence type="predicted"/>
<dbReference type="Proteomes" id="UP000018208">
    <property type="component" value="Unassembled WGS sequence"/>
</dbReference>
<reference evidence="2" key="2">
    <citation type="submission" date="2020-12" db="EMBL/GenBank/DDBJ databases">
        <title>New Spironucleus salmonicida genome in near-complete chromosomes.</title>
        <authorList>
            <person name="Xu F."/>
            <person name="Kurt Z."/>
            <person name="Jimenez-Gonzalez A."/>
            <person name="Astvaldsson A."/>
            <person name="Andersson J.O."/>
            <person name="Svard S.G."/>
        </authorList>
    </citation>
    <scope>NUCLEOTIDE SEQUENCE</scope>
    <source>
        <strain evidence="2">ATCC 50377</strain>
    </source>
</reference>
<dbReference type="InterPro" id="IPR011989">
    <property type="entry name" value="ARM-like"/>
</dbReference>
<gene>
    <name evidence="1" type="ORF">SS50377_15000</name>
    <name evidence="2" type="ORF">SS50377_25433</name>
</gene>
<dbReference type="EMBL" id="AUWU02000005">
    <property type="protein sequence ID" value="KAH0573313.1"/>
    <property type="molecule type" value="Genomic_DNA"/>
</dbReference>
<dbReference type="AlphaFoldDB" id="V6LMP2"/>
<evidence type="ECO:0000313" key="3">
    <source>
        <dbReference type="Proteomes" id="UP000018208"/>
    </source>
</evidence>
<evidence type="ECO:0000313" key="1">
    <source>
        <dbReference type="EMBL" id="EST44981.1"/>
    </source>
</evidence>
<dbReference type="SUPFAM" id="SSF48371">
    <property type="entry name" value="ARM repeat"/>
    <property type="match status" value="1"/>
</dbReference>
<name>V6LMP2_9EUKA</name>
<dbReference type="Gene3D" id="1.25.10.10">
    <property type="entry name" value="Leucine-rich Repeat Variant"/>
    <property type="match status" value="1"/>
</dbReference>
<protein>
    <submittedName>
        <fullName evidence="1">Uncharacterized protein</fullName>
    </submittedName>
</protein>
<dbReference type="InterPro" id="IPR016024">
    <property type="entry name" value="ARM-type_fold"/>
</dbReference>
<dbReference type="EMBL" id="KI546101">
    <property type="protein sequence ID" value="EST44981.1"/>
    <property type="molecule type" value="Genomic_DNA"/>
</dbReference>